<dbReference type="Proteomes" id="UP000776629">
    <property type="component" value="Unassembled WGS sequence"/>
</dbReference>
<evidence type="ECO:0000256" key="1">
    <source>
        <dbReference type="ARBA" id="ARBA00004141"/>
    </source>
</evidence>
<feature type="transmembrane region" description="Helical" evidence="17">
    <location>
        <begin position="49"/>
        <end position="67"/>
    </location>
</feature>
<dbReference type="InterPro" id="IPR018365">
    <property type="entry name" value="Cell_cycle_FtsW-rel_CS"/>
</dbReference>
<dbReference type="PANTHER" id="PTHR30474">
    <property type="entry name" value="CELL CYCLE PROTEIN"/>
    <property type="match status" value="1"/>
</dbReference>
<evidence type="ECO:0000256" key="4">
    <source>
        <dbReference type="ARBA" id="ARBA00022692"/>
    </source>
</evidence>
<dbReference type="Pfam" id="PF01098">
    <property type="entry name" value="FTSW_RODA_SPOVE"/>
    <property type="match status" value="1"/>
</dbReference>
<organism evidence="18 19">
    <name type="scientific">Limosilactobacillus alvi</name>
    <dbReference type="NCBI Taxonomy" id="990412"/>
    <lineage>
        <taxon>Bacteria</taxon>
        <taxon>Bacillati</taxon>
        <taxon>Bacillota</taxon>
        <taxon>Bacilli</taxon>
        <taxon>Lactobacillales</taxon>
        <taxon>Lactobacillaceae</taxon>
        <taxon>Limosilactobacillus</taxon>
    </lineage>
</organism>
<keyword evidence="5" id="KW-0133">Cell shape</keyword>
<keyword evidence="3" id="KW-0808">Transferase</keyword>
<dbReference type="InterPro" id="IPR001182">
    <property type="entry name" value="FtsW/RodA"/>
</dbReference>
<keyword evidence="2" id="KW-0328">Glycosyltransferase</keyword>
<feature type="transmembrane region" description="Helical" evidence="17">
    <location>
        <begin position="148"/>
        <end position="165"/>
    </location>
</feature>
<keyword evidence="4 17" id="KW-0812">Transmembrane</keyword>
<name>A0ABS2EMS6_9LACO</name>
<evidence type="ECO:0000256" key="10">
    <source>
        <dbReference type="ARBA" id="ARBA00033270"/>
    </source>
</evidence>
<feature type="transmembrane region" description="Helical" evidence="17">
    <location>
        <begin position="278"/>
        <end position="308"/>
    </location>
</feature>
<evidence type="ECO:0000256" key="14">
    <source>
        <dbReference type="ARBA" id="ARBA00044770"/>
    </source>
</evidence>
<evidence type="ECO:0000256" key="11">
    <source>
        <dbReference type="ARBA" id="ARBA00038053"/>
    </source>
</evidence>
<dbReference type="EMBL" id="JACJJQ010000006">
    <property type="protein sequence ID" value="MBM6753536.1"/>
    <property type="molecule type" value="Genomic_DNA"/>
</dbReference>
<feature type="transmembrane region" description="Helical" evidence="17">
    <location>
        <begin position="194"/>
        <end position="215"/>
    </location>
</feature>
<evidence type="ECO:0000256" key="17">
    <source>
        <dbReference type="SAM" id="Phobius"/>
    </source>
</evidence>
<comment type="caution">
    <text evidence="18">The sequence shown here is derived from an EMBL/GenBank/DDBJ whole genome shotgun (WGS) entry which is preliminary data.</text>
</comment>
<dbReference type="PROSITE" id="PS00428">
    <property type="entry name" value="FTSW_RODA_SPOVE"/>
    <property type="match status" value="1"/>
</dbReference>
<accession>A0ABS2EMS6</accession>
<evidence type="ECO:0000256" key="3">
    <source>
        <dbReference type="ARBA" id="ARBA00022679"/>
    </source>
</evidence>
<dbReference type="PANTHER" id="PTHR30474:SF2">
    <property type="entry name" value="PEPTIDOGLYCAN GLYCOSYLTRANSFERASE FTSW-RELATED"/>
    <property type="match status" value="1"/>
</dbReference>
<feature type="transmembrane region" description="Helical" evidence="17">
    <location>
        <begin position="12"/>
        <end position="37"/>
    </location>
</feature>
<evidence type="ECO:0000256" key="7">
    <source>
        <dbReference type="ARBA" id="ARBA00022989"/>
    </source>
</evidence>
<keyword evidence="6" id="KW-0573">Peptidoglycan synthesis</keyword>
<feature type="transmembrane region" description="Helical" evidence="17">
    <location>
        <begin position="320"/>
        <end position="347"/>
    </location>
</feature>
<feature type="transmembrane region" description="Helical" evidence="17">
    <location>
        <begin position="171"/>
        <end position="189"/>
    </location>
</feature>
<dbReference type="EC" id="2.4.99.28" evidence="14"/>
<comment type="catalytic activity">
    <reaction evidence="15">
        <text>[GlcNAc-(1-&gt;4)-Mur2Ac(oyl-L-Ala-gamma-D-Glu-L-Lys-D-Ala-D-Ala)](n)-di-trans,octa-cis-undecaprenyl diphosphate + beta-D-GlcNAc-(1-&gt;4)-Mur2Ac(oyl-L-Ala-gamma-D-Glu-L-Lys-D-Ala-D-Ala)-di-trans,octa-cis-undecaprenyl diphosphate = [GlcNAc-(1-&gt;4)-Mur2Ac(oyl-L-Ala-gamma-D-Glu-L-Lys-D-Ala-D-Ala)](n+1)-di-trans,octa-cis-undecaprenyl diphosphate + di-trans,octa-cis-undecaprenyl diphosphate + H(+)</text>
        <dbReference type="Rhea" id="RHEA:23708"/>
        <dbReference type="Rhea" id="RHEA-COMP:9602"/>
        <dbReference type="Rhea" id="RHEA-COMP:9603"/>
        <dbReference type="ChEBI" id="CHEBI:15378"/>
        <dbReference type="ChEBI" id="CHEBI:58405"/>
        <dbReference type="ChEBI" id="CHEBI:60033"/>
        <dbReference type="ChEBI" id="CHEBI:78435"/>
        <dbReference type="EC" id="2.4.99.28"/>
    </reaction>
</comment>
<evidence type="ECO:0000256" key="2">
    <source>
        <dbReference type="ARBA" id="ARBA00022676"/>
    </source>
</evidence>
<keyword evidence="8 17" id="KW-0472">Membrane</keyword>
<evidence type="ECO:0000256" key="9">
    <source>
        <dbReference type="ARBA" id="ARBA00032370"/>
    </source>
</evidence>
<comment type="similarity">
    <text evidence="11">Belongs to the SEDS family. FtsW subfamily.</text>
</comment>
<evidence type="ECO:0000256" key="15">
    <source>
        <dbReference type="ARBA" id="ARBA00049902"/>
    </source>
</evidence>
<evidence type="ECO:0000256" key="8">
    <source>
        <dbReference type="ARBA" id="ARBA00023136"/>
    </source>
</evidence>
<gene>
    <name evidence="18" type="ORF">H5993_01975</name>
</gene>
<keyword evidence="7 17" id="KW-1133">Transmembrane helix</keyword>
<protein>
    <recommendedName>
        <fullName evidence="12">Probable peptidoglycan glycosyltransferase FtsW</fullName>
        <ecNumber evidence="14">2.4.99.28</ecNumber>
    </recommendedName>
    <alternativeName>
        <fullName evidence="13">Cell division protein FtsW</fullName>
    </alternativeName>
    <alternativeName>
        <fullName evidence="10">Cell wall polymerase</fullName>
    </alternativeName>
    <alternativeName>
        <fullName evidence="9">Peptidoglycan polymerase</fullName>
    </alternativeName>
</protein>
<comment type="subcellular location">
    <subcellularLocation>
        <location evidence="1">Membrane</location>
        <topology evidence="1">Multi-pass membrane protein</topology>
    </subcellularLocation>
</comment>
<evidence type="ECO:0000256" key="12">
    <source>
        <dbReference type="ARBA" id="ARBA00041185"/>
    </source>
</evidence>
<feature type="transmembrane region" description="Helical" evidence="17">
    <location>
        <begin position="110"/>
        <end position="127"/>
    </location>
</feature>
<proteinExistence type="inferred from homology"/>
<evidence type="ECO:0000256" key="6">
    <source>
        <dbReference type="ARBA" id="ARBA00022984"/>
    </source>
</evidence>
<feature type="transmembrane region" description="Helical" evidence="17">
    <location>
        <begin position="79"/>
        <end position="98"/>
    </location>
</feature>
<evidence type="ECO:0000313" key="19">
    <source>
        <dbReference type="Proteomes" id="UP000776629"/>
    </source>
</evidence>
<evidence type="ECO:0000256" key="16">
    <source>
        <dbReference type="ARBA" id="ARBA00049966"/>
    </source>
</evidence>
<feature type="transmembrane region" description="Helical" evidence="17">
    <location>
        <begin position="353"/>
        <end position="375"/>
    </location>
</feature>
<sequence length="392" mass="42650">MRKIRKKIRMLDLWLFLPYIILCGIGIVMVYSASAAIRMQTGGSPTAYLIKQAIYVIMGLIITLFIYNMNIEKLRYPKLVKYGCWGIIGLLVLVRLIGQAVNGARGWLDLGFFSIQPAEVAKFYLIIYLAHHFASMENYPNPDYKIKYVRPALVVVGILGLILIQPDTGGMAINGIIALVMFLASSSTWKRSSLILTSIVILVMLGLPLGSSWLVDHAGNSYRVARFVAYLNPFGTKNGAGSQLVNSYYAISNGGLTGVGLGNSIQKMGYLPEPNTDFILAVIAEELGFVMVVIILGLIAVIVCRSIYLGAKTNHVYEGLLCYGVATFFCIETVFNIGGVSGLLPITGVTLPFISYGGSSMVVLSASLGLVLNVARRIHEREIQGEGATMNV</sequence>
<comment type="function">
    <text evidence="16">Peptidoglycan polymerase that is essential for cell division.</text>
</comment>
<evidence type="ECO:0000256" key="5">
    <source>
        <dbReference type="ARBA" id="ARBA00022960"/>
    </source>
</evidence>
<reference evidence="18 19" key="1">
    <citation type="journal article" date="2021" name="Sci. Rep.">
        <title>The distribution of antibiotic resistance genes in chicken gut microbiota commensals.</title>
        <authorList>
            <person name="Juricova H."/>
            <person name="Matiasovicova J."/>
            <person name="Kubasova T."/>
            <person name="Cejkova D."/>
            <person name="Rychlik I."/>
        </authorList>
    </citation>
    <scope>NUCLEOTIDE SEQUENCE [LARGE SCALE GENOMIC DNA]</scope>
    <source>
        <strain evidence="18 19">An810</strain>
    </source>
</reference>
<evidence type="ECO:0000313" key="18">
    <source>
        <dbReference type="EMBL" id="MBM6753536.1"/>
    </source>
</evidence>
<keyword evidence="19" id="KW-1185">Reference proteome</keyword>
<evidence type="ECO:0000256" key="13">
    <source>
        <dbReference type="ARBA" id="ARBA00041418"/>
    </source>
</evidence>